<organism evidence="2 3">
    <name type="scientific">Thermocatellispora tengchongensis</name>
    <dbReference type="NCBI Taxonomy" id="1073253"/>
    <lineage>
        <taxon>Bacteria</taxon>
        <taxon>Bacillati</taxon>
        <taxon>Actinomycetota</taxon>
        <taxon>Actinomycetes</taxon>
        <taxon>Streptosporangiales</taxon>
        <taxon>Streptosporangiaceae</taxon>
        <taxon>Thermocatellispora</taxon>
    </lineage>
</organism>
<feature type="region of interest" description="Disordered" evidence="1">
    <location>
        <begin position="118"/>
        <end position="157"/>
    </location>
</feature>
<evidence type="ECO:0000256" key="1">
    <source>
        <dbReference type="SAM" id="MobiDB-lite"/>
    </source>
</evidence>
<accession>A0A840NZI0</accession>
<protein>
    <submittedName>
        <fullName evidence="2">Uncharacterized protein</fullName>
    </submittedName>
</protein>
<dbReference type="EMBL" id="JACHGN010000001">
    <property type="protein sequence ID" value="MBB5130407.1"/>
    <property type="molecule type" value="Genomic_DNA"/>
</dbReference>
<dbReference type="AlphaFoldDB" id="A0A840NZI0"/>
<evidence type="ECO:0000313" key="3">
    <source>
        <dbReference type="Proteomes" id="UP000578449"/>
    </source>
</evidence>
<keyword evidence="3" id="KW-1185">Reference proteome</keyword>
<dbReference type="Proteomes" id="UP000578449">
    <property type="component" value="Unassembled WGS sequence"/>
</dbReference>
<reference evidence="2 3" key="1">
    <citation type="submission" date="2020-08" db="EMBL/GenBank/DDBJ databases">
        <title>Genomic Encyclopedia of Type Strains, Phase IV (KMG-IV): sequencing the most valuable type-strain genomes for metagenomic binning, comparative biology and taxonomic classification.</title>
        <authorList>
            <person name="Goeker M."/>
        </authorList>
    </citation>
    <scope>NUCLEOTIDE SEQUENCE [LARGE SCALE GENOMIC DNA]</scope>
    <source>
        <strain evidence="2 3">DSM 45615</strain>
    </source>
</reference>
<gene>
    <name evidence="2" type="ORF">HNP84_000095</name>
</gene>
<comment type="caution">
    <text evidence="2">The sequence shown here is derived from an EMBL/GenBank/DDBJ whole genome shotgun (WGS) entry which is preliminary data.</text>
</comment>
<evidence type="ECO:0000313" key="2">
    <source>
        <dbReference type="EMBL" id="MBB5130407.1"/>
    </source>
</evidence>
<name>A0A840NZI0_9ACTN</name>
<feature type="region of interest" description="Disordered" evidence="1">
    <location>
        <begin position="13"/>
        <end position="42"/>
    </location>
</feature>
<proteinExistence type="predicted"/>
<sequence>MLRIPCHLPSAATPWGRTGRARRTTRPPWVAGPARPTPSGWRHDDHRYREYLTRCLTLIREAQDIPDPAPDPAQGAAYHLLLVQTDCASTWTCRPSASARVRGGGVARWVDALIGMGGPPERVAAPHRPPPPAAGPELDPEAGVGPDAGVEPDREDA</sequence>